<dbReference type="HOGENOM" id="CLU_037230_0_0_1"/>
<dbReference type="OrthoDB" id="3362250at2759"/>
<name>S7RMP5_GLOTA</name>
<evidence type="ECO:0000313" key="2">
    <source>
        <dbReference type="EMBL" id="EPQ55730.1"/>
    </source>
</evidence>
<evidence type="ECO:0000256" key="1">
    <source>
        <dbReference type="SAM" id="MobiDB-lite"/>
    </source>
</evidence>
<feature type="region of interest" description="Disordered" evidence="1">
    <location>
        <begin position="146"/>
        <end position="194"/>
    </location>
</feature>
<dbReference type="RefSeq" id="XP_007865774.1">
    <property type="nucleotide sequence ID" value="XM_007867583.1"/>
</dbReference>
<protein>
    <submittedName>
        <fullName evidence="2">Uncharacterized protein</fullName>
    </submittedName>
</protein>
<proteinExistence type="predicted"/>
<dbReference type="Proteomes" id="UP000030669">
    <property type="component" value="Unassembled WGS sequence"/>
</dbReference>
<gene>
    <name evidence="2" type="ORF">GLOTRDRAFT_60477</name>
</gene>
<dbReference type="GeneID" id="19307360"/>
<sequence length="326" mass="35817">MLPTHQGHDGTALSRYTVQSSDVISDMRVNVIEESSQKVMWYKERFLTDDEIVEHIYDNATTTLCWSVHRPKRGWYIRIRCPSFPPGYHIGLTPVPKTSPYHSEAALCFSCRTNVPRSIPALSDLSSPRSPQSSVDTDITLTEAAASSSTALHSYPPTPPIPAVSIRPPSPGHEDDPDQPRKSLKSKAGKPKTQVSQFLLSRHTQSVAQPASQQSFLTRALSLWKTTEDAQSLSFTLSPVPAVTPHPSAPGPSGPGMQCLPHMPPPLVQFHDRTPAFAFRSTTGMLEIDEGEARVLGVQVSFWVTVALTYLGFLEDRDSYLAALSD</sequence>
<dbReference type="KEGG" id="gtr:GLOTRDRAFT_60477"/>
<reference evidence="2 3" key="1">
    <citation type="journal article" date="2012" name="Science">
        <title>The Paleozoic origin of enzymatic lignin decomposition reconstructed from 31 fungal genomes.</title>
        <authorList>
            <person name="Floudas D."/>
            <person name="Binder M."/>
            <person name="Riley R."/>
            <person name="Barry K."/>
            <person name="Blanchette R.A."/>
            <person name="Henrissat B."/>
            <person name="Martinez A.T."/>
            <person name="Otillar R."/>
            <person name="Spatafora J.W."/>
            <person name="Yadav J.S."/>
            <person name="Aerts A."/>
            <person name="Benoit I."/>
            <person name="Boyd A."/>
            <person name="Carlson A."/>
            <person name="Copeland A."/>
            <person name="Coutinho P.M."/>
            <person name="de Vries R.P."/>
            <person name="Ferreira P."/>
            <person name="Findley K."/>
            <person name="Foster B."/>
            <person name="Gaskell J."/>
            <person name="Glotzer D."/>
            <person name="Gorecki P."/>
            <person name="Heitman J."/>
            <person name="Hesse C."/>
            <person name="Hori C."/>
            <person name="Igarashi K."/>
            <person name="Jurgens J.A."/>
            <person name="Kallen N."/>
            <person name="Kersten P."/>
            <person name="Kohler A."/>
            <person name="Kuees U."/>
            <person name="Kumar T.K.A."/>
            <person name="Kuo A."/>
            <person name="LaButti K."/>
            <person name="Larrondo L.F."/>
            <person name="Lindquist E."/>
            <person name="Ling A."/>
            <person name="Lombard V."/>
            <person name="Lucas S."/>
            <person name="Lundell T."/>
            <person name="Martin R."/>
            <person name="McLaughlin D.J."/>
            <person name="Morgenstern I."/>
            <person name="Morin E."/>
            <person name="Murat C."/>
            <person name="Nagy L.G."/>
            <person name="Nolan M."/>
            <person name="Ohm R.A."/>
            <person name="Patyshakuliyeva A."/>
            <person name="Rokas A."/>
            <person name="Ruiz-Duenas F.J."/>
            <person name="Sabat G."/>
            <person name="Salamov A."/>
            <person name="Samejima M."/>
            <person name="Schmutz J."/>
            <person name="Slot J.C."/>
            <person name="St John F."/>
            <person name="Stenlid J."/>
            <person name="Sun H."/>
            <person name="Sun S."/>
            <person name="Syed K."/>
            <person name="Tsang A."/>
            <person name="Wiebenga A."/>
            <person name="Young D."/>
            <person name="Pisabarro A."/>
            <person name="Eastwood D.C."/>
            <person name="Martin F."/>
            <person name="Cullen D."/>
            <person name="Grigoriev I.V."/>
            <person name="Hibbett D.S."/>
        </authorList>
    </citation>
    <scope>NUCLEOTIDE SEQUENCE [LARGE SCALE GENOMIC DNA]</scope>
    <source>
        <strain evidence="2 3">ATCC 11539</strain>
    </source>
</reference>
<dbReference type="OMA" id="CWTIHRP"/>
<dbReference type="AlphaFoldDB" id="S7RMP5"/>
<dbReference type="STRING" id="670483.S7RMP5"/>
<organism evidence="2 3">
    <name type="scientific">Gloeophyllum trabeum (strain ATCC 11539 / FP-39264 / Madison 617)</name>
    <name type="common">Brown rot fungus</name>
    <dbReference type="NCBI Taxonomy" id="670483"/>
    <lineage>
        <taxon>Eukaryota</taxon>
        <taxon>Fungi</taxon>
        <taxon>Dikarya</taxon>
        <taxon>Basidiomycota</taxon>
        <taxon>Agaricomycotina</taxon>
        <taxon>Agaricomycetes</taxon>
        <taxon>Gloeophyllales</taxon>
        <taxon>Gloeophyllaceae</taxon>
        <taxon>Gloeophyllum</taxon>
    </lineage>
</organism>
<evidence type="ECO:0000313" key="3">
    <source>
        <dbReference type="Proteomes" id="UP000030669"/>
    </source>
</evidence>
<dbReference type="eggNOG" id="ENOG502SD07">
    <property type="taxonomic scope" value="Eukaryota"/>
</dbReference>
<feature type="compositionally biased region" description="Basic and acidic residues" evidence="1">
    <location>
        <begin position="172"/>
        <end position="181"/>
    </location>
</feature>
<dbReference type="EMBL" id="KB469301">
    <property type="protein sequence ID" value="EPQ55730.1"/>
    <property type="molecule type" value="Genomic_DNA"/>
</dbReference>
<accession>S7RMP5</accession>
<keyword evidence="3" id="KW-1185">Reference proteome</keyword>